<dbReference type="InterPro" id="IPR045252">
    <property type="entry name" value="LPCAT1-like"/>
</dbReference>
<evidence type="ECO:0000256" key="12">
    <source>
        <dbReference type="ARBA" id="ARBA00023315"/>
    </source>
</evidence>
<dbReference type="PANTHER" id="PTHR23063">
    <property type="entry name" value="PHOSPHOLIPID ACYLTRANSFERASE"/>
    <property type="match status" value="1"/>
</dbReference>
<dbReference type="EMBL" id="JAOAOG010000166">
    <property type="protein sequence ID" value="KAJ6244122.1"/>
    <property type="molecule type" value="Genomic_DNA"/>
</dbReference>
<evidence type="ECO:0000256" key="4">
    <source>
        <dbReference type="ARBA" id="ARBA00022516"/>
    </source>
</evidence>
<feature type="transmembrane region" description="Helical" evidence="13">
    <location>
        <begin position="132"/>
        <end position="155"/>
    </location>
</feature>
<evidence type="ECO:0000256" key="11">
    <source>
        <dbReference type="ARBA" id="ARBA00023264"/>
    </source>
</evidence>
<proteinExistence type="inferred from homology"/>
<evidence type="ECO:0000256" key="6">
    <source>
        <dbReference type="ARBA" id="ARBA00022692"/>
    </source>
</evidence>
<keyword evidence="6 13" id="KW-0812">Transmembrane</keyword>
<dbReference type="InterPro" id="IPR002123">
    <property type="entry name" value="Plipid/glycerol_acylTrfase"/>
</dbReference>
<reference evidence="15" key="1">
    <citation type="submission" date="2022-08" db="EMBL/GenBank/DDBJ databases">
        <title>Novel sulfate-reducing endosymbionts in the free-living metamonad Anaeramoeba.</title>
        <authorList>
            <person name="Jerlstrom-Hultqvist J."/>
            <person name="Cepicka I."/>
            <person name="Gallot-Lavallee L."/>
            <person name="Salas-Leiva D."/>
            <person name="Curtis B.A."/>
            <person name="Zahonova K."/>
            <person name="Pipaliya S."/>
            <person name="Dacks J."/>
            <person name="Roger A.J."/>
        </authorList>
    </citation>
    <scope>NUCLEOTIDE SEQUENCE</scope>
    <source>
        <strain evidence="15">Schooner1</strain>
    </source>
</reference>
<evidence type="ECO:0000313" key="15">
    <source>
        <dbReference type="EMBL" id="KAJ6244122.1"/>
    </source>
</evidence>
<comment type="pathway">
    <text evidence="2">Lipid metabolism.</text>
</comment>
<keyword evidence="4" id="KW-0444">Lipid biosynthesis</keyword>
<dbReference type="PANTHER" id="PTHR23063:SF52">
    <property type="entry name" value="LYSOPHOSPHATIDYLCHOLINE ACYLTRANSFERASE"/>
    <property type="match status" value="1"/>
</dbReference>
<keyword evidence="8" id="KW-0443">Lipid metabolism</keyword>
<sequence length="335" mass="39202">MISSKTKEKELQLDEIKTIEELNSIPKFKPWVIDNLTKKRLFLMILSFILTLGPIRFIIVILLHLICLIFMQIMVIGTKPQKPYSNFRKRLIEVVTQFLCRLACFFYGYVHIKFVGEKNYKNWKKNRNERIIISNHSSLLDMEVILSFITGGFVAKESVRHMPFIGNINKCLQGLFIDRTKKNSWVFEEIKKRGEIPGLFPLVIFPEGTTSNNKCLLSFKVGAFSAGMPVQPIIIKYKAWFPLSFLDLTDTYYHPLVVCMSQFCNLYNSIEMTFMDPIVPNSEEKKNPKLYSQSVQKKMNEVSQLPIINSRFRDSLEYREIIKKIQKQKNCKKNK</sequence>
<comment type="subcellular location">
    <subcellularLocation>
        <location evidence="1">Membrane</location>
    </subcellularLocation>
</comment>
<keyword evidence="12 15" id="KW-0012">Acyltransferase</keyword>
<name>A0ABQ8YHT4_9EUKA</name>
<organism evidence="15 16">
    <name type="scientific">Anaeramoeba flamelloides</name>
    <dbReference type="NCBI Taxonomy" id="1746091"/>
    <lineage>
        <taxon>Eukaryota</taxon>
        <taxon>Metamonada</taxon>
        <taxon>Anaeramoebidae</taxon>
        <taxon>Anaeramoeba</taxon>
    </lineage>
</organism>
<evidence type="ECO:0000256" key="2">
    <source>
        <dbReference type="ARBA" id="ARBA00005189"/>
    </source>
</evidence>
<keyword evidence="10" id="KW-0594">Phospholipid biosynthesis</keyword>
<keyword evidence="16" id="KW-1185">Reference proteome</keyword>
<evidence type="ECO:0000256" key="9">
    <source>
        <dbReference type="ARBA" id="ARBA00023136"/>
    </source>
</evidence>
<evidence type="ECO:0000256" key="10">
    <source>
        <dbReference type="ARBA" id="ARBA00023209"/>
    </source>
</evidence>
<dbReference type="GO" id="GO:0016746">
    <property type="term" value="F:acyltransferase activity"/>
    <property type="evidence" value="ECO:0007669"/>
    <property type="project" value="UniProtKB-KW"/>
</dbReference>
<keyword evidence="5" id="KW-0808">Transferase</keyword>
<dbReference type="CDD" id="cd07991">
    <property type="entry name" value="LPLAT_LPCAT1-like"/>
    <property type="match status" value="1"/>
</dbReference>
<dbReference type="Pfam" id="PF01553">
    <property type="entry name" value="Acyltransferase"/>
    <property type="match status" value="1"/>
</dbReference>
<keyword evidence="7 13" id="KW-1133">Transmembrane helix</keyword>
<keyword evidence="9 13" id="KW-0472">Membrane</keyword>
<evidence type="ECO:0000313" key="16">
    <source>
        <dbReference type="Proteomes" id="UP001150062"/>
    </source>
</evidence>
<accession>A0ABQ8YHT4</accession>
<comment type="similarity">
    <text evidence="3">Belongs to the 1-acyl-sn-glycerol-3-phosphate acyltransferase family.</text>
</comment>
<evidence type="ECO:0000256" key="1">
    <source>
        <dbReference type="ARBA" id="ARBA00004370"/>
    </source>
</evidence>
<evidence type="ECO:0000259" key="14">
    <source>
        <dbReference type="SMART" id="SM00563"/>
    </source>
</evidence>
<dbReference type="Proteomes" id="UP001150062">
    <property type="component" value="Unassembled WGS sequence"/>
</dbReference>
<evidence type="ECO:0000256" key="5">
    <source>
        <dbReference type="ARBA" id="ARBA00022679"/>
    </source>
</evidence>
<dbReference type="SUPFAM" id="SSF69593">
    <property type="entry name" value="Glycerol-3-phosphate (1)-acyltransferase"/>
    <property type="match status" value="1"/>
</dbReference>
<protein>
    <submittedName>
        <fullName evidence="15">Lysophosphatidylcholine acyltransferase 1</fullName>
    </submittedName>
</protein>
<feature type="transmembrane region" description="Helical" evidence="13">
    <location>
        <begin position="91"/>
        <end position="112"/>
    </location>
</feature>
<dbReference type="SMART" id="SM00563">
    <property type="entry name" value="PlsC"/>
    <property type="match status" value="1"/>
</dbReference>
<comment type="caution">
    <text evidence="15">The sequence shown here is derived from an EMBL/GenBank/DDBJ whole genome shotgun (WGS) entry which is preliminary data.</text>
</comment>
<feature type="transmembrane region" description="Helical" evidence="13">
    <location>
        <begin position="41"/>
        <end position="70"/>
    </location>
</feature>
<evidence type="ECO:0000256" key="7">
    <source>
        <dbReference type="ARBA" id="ARBA00022989"/>
    </source>
</evidence>
<evidence type="ECO:0000256" key="8">
    <source>
        <dbReference type="ARBA" id="ARBA00023098"/>
    </source>
</evidence>
<feature type="domain" description="Phospholipid/glycerol acyltransferase" evidence="14">
    <location>
        <begin position="130"/>
        <end position="238"/>
    </location>
</feature>
<evidence type="ECO:0000256" key="3">
    <source>
        <dbReference type="ARBA" id="ARBA00008655"/>
    </source>
</evidence>
<evidence type="ECO:0000256" key="13">
    <source>
        <dbReference type="SAM" id="Phobius"/>
    </source>
</evidence>
<gene>
    <name evidence="15" type="ORF">M0813_21386</name>
</gene>
<keyword evidence="11" id="KW-1208">Phospholipid metabolism</keyword>